<dbReference type="InterPro" id="IPR020942">
    <property type="entry name" value="Cyt_c_III_dom"/>
</dbReference>
<evidence type="ECO:0000256" key="2">
    <source>
        <dbReference type="ARBA" id="ARBA00022617"/>
    </source>
</evidence>
<dbReference type="Proteomes" id="UP000320390">
    <property type="component" value="Chromosome"/>
</dbReference>
<dbReference type="OrthoDB" id="234670at2"/>
<proteinExistence type="predicted"/>
<reference evidence="9 10" key="1">
    <citation type="submission" date="2019-02" db="EMBL/GenBank/DDBJ databases">
        <title>Deep-cultivation of Planctomycetes and their phenomic and genomic characterization uncovers novel biology.</title>
        <authorList>
            <person name="Wiegand S."/>
            <person name="Jogler M."/>
            <person name="Boedeker C."/>
            <person name="Pinto D."/>
            <person name="Vollmers J."/>
            <person name="Rivas-Marin E."/>
            <person name="Kohn T."/>
            <person name="Peeters S.H."/>
            <person name="Heuer A."/>
            <person name="Rast P."/>
            <person name="Oberbeckmann S."/>
            <person name="Bunk B."/>
            <person name="Jeske O."/>
            <person name="Meyerdierks A."/>
            <person name="Storesund J.E."/>
            <person name="Kallscheuer N."/>
            <person name="Luecker S."/>
            <person name="Lage O.M."/>
            <person name="Pohl T."/>
            <person name="Merkel B.J."/>
            <person name="Hornburger P."/>
            <person name="Mueller R.-W."/>
            <person name="Bruemmer F."/>
            <person name="Labrenz M."/>
            <person name="Spormann A.M."/>
            <person name="Op den Camp H."/>
            <person name="Overmann J."/>
            <person name="Amann R."/>
            <person name="Jetten M.S.M."/>
            <person name="Mascher T."/>
            <person name="Medema M.H."/>
            <person name="Devos D.P."/>
            <person name="Kaster A.-K."/>
            <person name="Ovreas L."/>
            <person name="Rohde M."/>
            <person name="Galperin M.Y."/>
            <person name="Jogler C."/>
        </authorList>
    </citation>
    <scope>NUCLEOTIDE SEQUENCE [LARGE SCALE GENOMIC DNA]</scope>
    <source>
        <strain evidence="9 10">Poly30</strain>
    </source>
</reference>
<dbReference type="Pfam" id="PF22113">
    <property type="entry name" value="Mtrc-MtrF_II-IV_dom"/>
    <property type="match status" value="1"/>
</dbReference>
<evidence type="ECO:0000256" key="5">
    <source>
        <dbReference type="ARBA" id="ARBA00022982"/>
    </source>
</evidence>
<keyword evidence="1" id="KW-0813">Transport</keyword>
<dbReference type="GO" id="GO:0020037">
    <property type="term" value="F:heme binding"/>
    <property type="evidence" value="ECO:0007669"/>
    <property type="project" value="InterPro"/>
</dbReference>
<keyword evidence="2" id="KW-0349">Heme</keyword>
<keyword evidence="4" id="KW-0732">Signal</keyword>
<dbReference type="PANTHER" id="PTHR35038">
    <property type="entry name" value="DISSIMILATORY SULFITE REDUCTASE SIRA"/>
    <property type="match status" value="1"/>
</dbReference>
<accession>A0A518EME2</accession>
<dbReference type="AlphaFoldDB" id="A0A518EME2"/>
<name>A0A518EME2_9BACT</name>
<dbReference type="EMBL" id="CP036434">
    <property type="protein sequence ID" value="QDV05259.1"/>
    <property type="molecule type" value="Genomic_DNA"/>
</dbReference>
<evidence type="ECO:0000256" key="3">
    <source>
        <dbReference type="ARBA" id="ARBA00022723"/>
    </source>
</evidence>
<dbReference type="RefSeq" id="WP_145194674.1">
    <property type="nucleotide sequence ID" value="NZ_CP036434.1"/>
</dbReference>
<dbReference type="Gene3D" id="3.90.10.10">
    <property type="entry name" value="Cytochrome C3"/>
    <property type="match status" value="5"/>
</dbReference>
<feature type="domain" description="Class III cytochrome C" evidence="7">
    <location>
        <begin position="706"/>
        <end position="772"/>
    </location>
</feature>
<evidence type="ECO:0000256" key="1">
    <source>
        <dbReference type="ARBA" id="ARBA00022448"/>
    </source>
</evidence>
<dbReference type="GO" id="GO:0009055">
    <property type="term" value="F:electron transfer activity"/>
    <property type="evidence" value="ECO:0007669"/>
    <property type="project" value="InterPro"/>
</dbReference>
<gene>
    <name evidence="9" type="ORF">Poly30_07550</name>
</gene>
<sequence length="836" mass="87994">MRILDPKVWLAGASLVLVGVLAFRDAADPGPGPLHPVHAAMSELAGRDGCVVCHGEQGSPMAMAQSCLDCHGAIEGQIEGGTGLHGQLGGDLLSEQAEGAARCDVCHGEHHGDSITLVGDLAFVRAGHDSLDAYDHAGLGFGLEGAHASLACEECHGNARVEVLAQGQARFLGLAQKCTQCHEDPHEGKMSANCADCHGQSEAFAAVAAFEHPDTFPLTPPHAEIACSQCHEDGVQPAASPASLTHAIASLAVTRTCSDCHESSHTGEFLAEVAVDCAACHGGGATTFLGADEHMTIGRHAATGFALDGAHARVDCAGCHVDTGSYADRYLARTQSACADCHEDVHRGAFDGMTLASAATGSGKSPLAIASDAAQAVSCATCHTTDSFKLPEDAPFDHGRFTGFELTGAHSSANCTACHGEAPAAAAGLSEGQARDFGFVGDLYPGDTGQCSTCHDDVHAGAFDPETVAARSMADRTEASLLAATLSRGESAKDCATCHTTDRFEFPETTSFDHGRWTGFRLEGAHAAAECVGCHGPAEEEPRNFGLVAEHHDGDPRTCSTCHESPHGDRFVEMNDPETGLLDCQRCHTVRDFLEIRPGTFDHGEATGFVLAGAHAQAKCTVCHVPAKNDAVRLGKVENAFPGNTERCATCHRDPHRGAFRTQRVGQGALAREIPNDCSTCHGPASFHVTEPFDHGKWTGWPLENSHAEVACVECHAAQPVDPLGRTRGFAKGNRCTDCHADPHLGQFNQPVKGKAADLQSDPSCVRCHTTEGPFDSLVFDHDTARFALDSHHAELACHQCHKTATTKDGRTAVRYRPLGTECVDCHGVTFRRGDK</sequence>
<evidence type="ECO:0000259" key="7">
    <source>
        <dbReference type="Pfam" id="PF02085"/>
    </source>
</evidence>
<keyword evidence="3" id="KW-0479">Metal-binding</keyword>
<feature type="domain" description="Outer membrane cytochrome MtrC/MtrF-like" evidence="8">
    <location>
        <begin position="315"/>
        <end position="457"/>
    </location>
</feature>
<evidence type="ECO:0000256" key="4">
    <source>
        <dbReference type="ARBA" id="ARBA00022729"/>
    </source>
</evidence>
<keyword evidence="6" id="KW-0408">Iron</keyword>
<protein>
    <submittedName>
        <fullName evidence="9">Class III cytochrome C family protein</fullName>
    </submittedName>
</protein>
<dbReference type="SUPFAM" id="SSF48695">
    <property type="entry name" value="Multiheme cytochromes"/>
    <property type="match status" value="3"/>
</dbReference>
<dbReference type="InterPro" id="IPR051829">
    <property type="entry name" value="Multiheme_Cytochr_ET"/>
</dbReference>
<dbReference type="Gene3D" id="1.10.1130.10">
    <property type="entry name" value="Flavocytochrome C3, Chain A"/>
    <property type="match status" value="1"/>
</dbReference>
<organism evidence="9 10">
    <name type="scientific">Saltatorellus ferox</name>
    <dbReference type="NCBI Taxonomy" id="2528018"/>
    <lineage>
        <taxon>Bacteria</taxon>
        <taxon>Pseudomonadati</taxon>
        <taxon>Planctomycetota</taxon>
        <taxon>Planctomycetia</taxon>
        <taxon>Planctomycetia incertae sedis</taxon>
        <taxon>Saltatorellus</taxon>
    </lineage>
</organism>
<evidence type="ECO:0000259" key="8">
    <source>
        <dbReference type="Pfam" id="PF22113"/>
    </source>
</evidence>
<evidence type="ECO:0000313" key="9">
    <source>
        <dbReference type="EMBL" id="QDV05259.1"/>
    </source>
</evidence>
<dbReference type="Pfam" id="PF02085">
    <property type="entry name" value="Cytochrom_CIII"/>
    <property type="match status" value="1"/>
</dbReference>
<dbReference type="InterPro" id="IPR054337">
    <property type="entry name" value="Mtrc-MtrF-like_dom_II/IV"/>
</dbReference>
<evidence type="ECO:0000313" key="10">
    <source>
        <dbReference type="Proteomes" id="UP000320390"/>
    </source>
</evidence>
<dbReference type="GO" id="GO:0046872">
    <property type="term" value="F:metal ion binding"/>
    <property type="evidence" value="ECO:0007669"/>
    <property type="project" value="UniProtKB-KW"/>
</dbReference>
<keyword evidence="5" id="KW-0249">Electron transport</keyword>
<dbReference type="InterPro" id="IPR036280">
    <property type="entry name" value="Multihaem_cyt_sf"/>
</dbReference>
<dbReference type="PANTHER" id="PTHR35038:SF6">
    <property type="entry name" value="SURFACE LOCALIZED DECAHEME CYTOCHROME C LIPOPROTEIN"/>
    <property type="match status" value="1"/>
</dbReference>
<dbReference type="GO" id="GO:0016491">
    <property type="term" value="F:oxidoreductase activity"/>
    <property type="evidence" value="ECO:0007669"/>
    <property type="project" value="TreeGrafter"/>
</dbReference>
<keyword evidence="10" id="KW-1185">Reference proteome</keyword>
<evidence type="ECO:0000256" key="6">
    <source>
        <dbReference type="ARBA" id="ARBA00023004"/>
    </source>
</evidence>